<evidence type="ECO:0000259" key="1">
    <source>
        <dbReference type="Pfam" id="PF06974"/>
    </source>
</evidence>
<gene>
    <name evidence="2" type="ordered locus">Mflv_2109</name>
</gene>
<accession>A4T961</accession>
<dbReference type="AlphaFoldDB" id="A4T961"/>
<dbReference type="InterPro" id="IPR009721">
    <property type="entry name" value="O-acyltransferase_WSD1_C"/>
</dbReference>
<organism evidence="2">
    <name type="scientific">Mycolicibacterium gilvum (strain PYR-GCK)</name>
    <name type="common">Mycobacterium gilvum (strain PYR-GCK)</name>
    <dbReference type="NCBI Taxonomy" id="350054"/>
    <lineage>
        <taxon>Bacteria</taxon>
        <taxon>Bacillati</taxon>
        <taxon>Actinomycetota</taxon>
        <taxon>Actinomycetes</taxon>
        <taxon>Mycobacteriales</taxon>
        <taxon>Mycobacteriaceae</taxon>
        <taxon>Mycolicibacterium</taxon>
    </lineage>
</organism>
<dbReference type="OrthoDB" id="4370976at2"/>
<reference evidence="2" key="2">
    <citation type="journal article" date="2013" name="PLoS ONE">
        <title>A Gene Expression Study of the Activities of Aromatic Ring-Cleavage Dioxygenases in Mycobacterium gilvum PYR-GCK to Changes in Salinity and pH during Pyrene Degradation.</title>
        <authorList>
            <person name="Badejo A.C."/>
            <person name="Badejo A.O."/>
            <person name="Shin K.H."/>
            <person name="Chai Y.G."/>
        </authorList>
    </citation>
    <scope>NUCLEOTIDE SEQUENCE [LARGE SCALE GENOMIC DNA]</scope>
    <source>
        <strain evidence="2">PYR-GCK</strain>
    </source>
</reference>
<feature type="domain" description="O-acyltransferase WSD1 C-terminal" evidence="1">
    <location>
        <begin position="282"/>
        <end position="418"/>
    </location>
</feature>
<sequence>MTVRRLAAVDARTYWLSRSIPDDQFLLYAFDGTADDLDEALATVADRARTCGEFGLRIADAGFWTYPEWAPRRVGADQFVVHAAGETAWDDCLAAVAAWGQRQLDARAMTWRLHVFPAVVDVPGATGAAAVVVLQICHALADGVRASALAAYLLGRNDPVAQVPRIRWPAAAFPVRAVRAGVAHRRLVRDTDAGHVPAQAVPRPLLYSNNRPEGARHFRTVVVDRGVFDGHTVTAGALSAISGALAAHLRALGDDPAHLGAEVPMATASPRQANNHFGNVGIGLHPDAEPAHRARLIADEFAHRRRRAAHPSMRAEEAASAAVPAPLLRWGISHFDPDVRSPTVNGNTVVSSVNRGAADLRFGDARVLLTAGFATLSPMMGVTHGVHGIGERVAVSVHAAESAIGDIDSYLDRLQEALYRPQ</sequence>
<reference evidence="2" key="1">
    <citation type="submission" date="2007-04" db="EMBL/GenBank/DDBJ databases">
        <authorList>
            <consortium name="US DOE Joint Genome Institute"/>
            <person name="Copeland A."/>
            <person name="Lucas S."/>
            <person name="Lapidus A."/>
            <person name="Barry K."/>
            <person name="Detter J.C."/>
            <person name="Glavina del Rio T."/>
            <person name="Hammon N."/>
            <person name="Israni S."/>
            <person name="Dalin E."/>
            <person name="Tice H."/>
            <person name="Pitluck S."/>
            <person name="Chain P."/>
            <person name="Malfatti S."/>
            <person name="Shin M."/>
            <person name="Vergez L."/>
            <person name="Schmutz J."/>
            <person name="Larimer F."/>
            <person name="Land M."/>
            <person name="Hauser L."/>
            <person name="Kyrpides N."/>
            <person name="Mikhailova N."/>
            <person name="Miller C."/>
            <person name="Richardson P."/>
        </authorList>
    </citation>
    <scope>NUCLEOTIDE SEQUENCE</scope>
    <source>
        <strain evidence="2">PYR-GCK</strain>
    </source>
</reference>
<dbReference type="EMBL" id="CP000656">
    <property type="protein sequence ID" value="ABP44587.1"/>
    <property type="molecule type" value="Genomic_DNA"/>
</dbReference>
<dbReference type="eggNOG" id="COG1020">
    <property type="taxonomic scope" value="Bacteria"/>
</dbReference>
<proteinExistence type="predicted"/>
<dbReference type="HOGENOM" id="CLU_024186_4_3_11"/>
<dbReference type="KEGG" id="mgi:Mflv_2109"/>
<name>A4T961_MYCGI</name>
<evidence type="ECO:0000313" key="2">
    <source>
        <dbReference type="EMBL" id="ABP44587.1"/>
    </source>
</evidence>
<protein>
    <recommendedName>
        <fullName evidence="1">O-acyltransferase WSD1 C-terminal domain-containing protein</fullName>
    </recommendedName>
</protein>
<dbReference type="STRING" id="350054.Mflv_2109"/>
<dbReference type="Pfam" id="PF06974">
    <property type="entry name" value="WS_DGAT_C"/>
    <property type="match status" value="1"/>
</dbReference>